<dbReference type="PROSITE" id="PS51828">
    <property type="entry name" value="PTX_2"/>
    <property type="match status" value="1"/>
</dbReference>
<evidence type="ECO:0000313" key="7">
    <source>
        <dbReference type="Proteomes" id="UP000221080"/>
    </source>
</evidence>
<evidence type="ECO:0000259" key="6">
    <source>
        <dbReference type="PROSITE" id="PS51828"/>
    </source>
</evidence>
<dbReference type="InterPro" id="IPR001759">
    <property type="entry name" value="PTX_dom"/>
</dbReference>
<dbReference type="GeneID" id="108276003"/>
<feature type="domain" description="Pentraxin (PTX)" evidence="6">
    <location>
        <begin position="44"/>
        <end position="240"/>
    </location>
</feature>
<name>A0A2D0SKA7_ICTPU</name>
<accession>A0A2D0SKA7</accession>
<evidence type="ECO:0000256" key="5">
    <source>
        <dbReference type="SAM" id="SignalP"/>
    </source>
</evidence>
<dbReference type="OMA" id="EQYASEN"/>
<dbReference type="InterPro" id="IPR013320">
    <property type="entry name" value="ConA-like_dom_sf"/>
</dbReference>
<dbReference type="SMART" id="SM00159">
    <property type="entry name" value="PTX"/>
    <property type="match status" value="1"/>
</dbReference>
<dbReference type="OrthoDB" id="547680at2759"/>
<evidence type="ECO:0000256" key="3">
    <source>
        <dbReference type="PROSITE-ProRule" id="PRU01172"/>
    </source>
</evidence>
<dbReference type="AlphaFoldDB" id="A0A2D0SKA7"/>
<dbReference type="Pfam" id="PF00354">
    <property type="entry name" value="Pentaxin"/>
    <property type="match status" value="1"/>
</dbReference>
<dbReference type="GO" id="GO:0046872">
    <property type="term" value="F:metal ion binding"/>
    <property type="evidence" value="ECO:0007669"/>
    <property type="project" value="UniProtKB-KW"/>
</dbReference>
<dbReference type="STRING" id="7998.ENSIPUP00000006103"/>
<comment type="caution">
    <text evidence="3">Lacks conserved residue(s) required for the propagation of feature annotation.</text>
</comment>
<keyword evidence="7" id="KW-1185">Reference proteome</keyword>
<evidence type="ECO:0000256" key="4">
    <source>
        <dbReference type="SAM" id="MobiDB-lite"/>
    </source>
</evidence>
<feature type="chain" id="PRO_5012632760" evidence="5">
    <location>
        <begin position="21"/>
        <end position="272"/>
    </location>
</feature>
<feature type="compositionally biased region" description="Basic residues" evidence="4">
    <location>
        <begin position="248"/>
        <end position="263"/>
    </location>
</feature>
<reference evidence="8" key="2">
    <citation type="submission" date="2025-08" db="UniProtKB">
        <authorList>
            <consortium name="RefSeq"/>
        </authorList>
    </citation>
    <scope>IDENTIFICATION</scope>
    <source>
        <tissue evidence="8">Blood</tissue>
    </source>
</reference>
<dbReference type="Proteomes" id="UP000221080">
    <property type="component" value="Chromosome 15"/>
</dbReference>
<dbReference type="PANTHER" id="PTHR45869">
    <property type="entry name" value="C-REACTIVE PROTEIN-RELATED"/>
    <property type="match status" value="1"/>
</dbReference>
<feature type="signal peptide" evidence="5">
    <location>
        <begin position="1"/>
        <end position="20"/>
    </location>
</feature>
<dbReference type="SUPFAM" id="SSF49899">
    <property type="entry name" value="Concanavalin A-like lectins/glucanases"/>
    <property type="match status" value="1"/>
</dbReference>
<dbReference type="RefSeq" id="XP_017342730.1">
    <property type="nucleotide sequence ID" value="XM_017487241.3"/>
</dbReference>
<evidence type="ECO:0000256" key="2">
    <source>
        <dbReference type="ARBA" id="ARBA00022837"/>
    </source>
</evidence>
<organism evidence="7 8">
    <name type="scientific">Ictalurus punctatus</name>
    <name type="common">Channel catfish</name>
    <name type="synonym">Silurus punctatus</name>
    <dbReference type="NCBI Taxonomy" id="7998"/>
    <lineage>
        <taxon>Eukaryota</taxon>
        <taxon>Metazoa</taxon>
        <taxon>Chordata</taxon>
        <taxon>Craniata</taxon>
        <taxon>Vertebrata</taxon>
        <taxon>Euteleostomi</taxon>
        <taxon>Actinopterygii</taxon>
        <taxon>Neopterygii</taxon>
        <taxon>Teleostei</taxon>
        <taxon>Ostariophysi</taxon>
        <taxon>Siluriformes</taxon>
        <taxon>Ictaluridae</taxon>
        <taxon>Ictalurus</taxon>
    </lineage>
</organism>
<feature type="region of interest" description="Disordered" evidence="4">
    <location>
        <begin position="242"/>
        <end position="272"/>
    </location>
</feature>
<dbReference type="KEGG" id="ipu:108276003"/>
<keyword evidence="2" id="KW-0106">Calcium</keyword>
<evidence type="ECO:0000313" key="8">
    <source>
        <dbReference type="RefSeq" id="XP_017342730.1"/>
    </source>
</evidence>
<dbReference type="InterPro" id="IPR051005">
    <property type="entry name" value="Pentraxin_domain"/>
</dbReference>
<sequence>MARILFFFCFFALNTDRPGAASIRLSALVTTPSPSITSAVAWETRNLGGWMFSVMPGAVVRFHSVSLSNVTGITLCLRAVTEKKWMIDDYLSLTFGKNPALSIMRNDFSDYLYKLQVAGYQETFNFYSMVPVQEVHSLWKSRCLTWDSGSGMAQLWFDGRMSVRKGLGRGTVFSGQAELTMSEFEGQISDVYMWNSVLSVRELNRYLHGHSVLPRGHILAWTQMEFGASGYVVLQPAYPKRLPAGPAKHNKKKRMKLLKKRQRKEVTKRNNY</sequence>
<reference evidence="7" key="1">
    <citation type="journal article" date="2016" name="Nat. Commun.">
        <title>The channel catfish genome sequence provides insights into the evolution of scale formation in teleosts.</title>
        <authorList>
            <person name="Liu Z."/>
            <person name="Liu S."/>
            <person name="Yao J."/>
            <person name="Bao L."/>
            <person name="Zhang J."/>
            <person name="Li Y."/>
            <person name="Jiang C."/>
            <person name="Sun L."/>
            <person name="Wang R."/>
            <person name="Zhang Y."/>
            <person name="Zhou T."/>
            <person name="Zeng Q."/>
            <person name="Fu Q."/>
            <person name="Gao S."/>
            <person name="Li N."/>
            <person name="Koren S."/>
            <person name="Jiang Y."/>
            <person name="Zimin A."/>
            <person name="Xu P."/>
            <person name="Phillippy A.M."/>
            <person name="Geng X."/>
            <person name="Song L."/>
            <person name="Sun F."/>
            <person name="Li C."/>
            <person name="Wang X."/>
            <person name="Chen A."/>
            <person name="Jin Y."/>
            <person name="Yuan Z."/>
            <person name="Yang Y."/>
            <person name="Tan S."/>
            <person name="Peatman E."/>
            <person name="Lu J."/>
            <person name="Qin Z."/>
            <person name="Dunham R."/>
            <person name="Li Z."/>
            <person name="Sonstegard T."/>
            <person name="Feng J."/>
            <person name="Danzmann R.G."/>
            <person name="Schroeder S."/>
            <person name="Scheffler B."/>
            <person name="Duke M.V."/>
            <person name="Ballard L."/>
            <person name="Kucuktas H."/>
            <person name="Kaltenboeck L."/>
            <person name="Liu H."/>
            <person name="Armbruster J."/>
            <person name="Xie Y."/>
            <person name="Kirby M.L."/>
            <person name="Tian Y."/>
            <person name="Flanagan M.E."/>
            <person name="Mu W."/>
            <person name="Waldbieser G.C."/>
        </authorList>
    </citation>
    <scope>NUCLEOTIDE SEQUENCE [LARGE SCALE GENOMIC DNA]</scope>
    <source>
        <strain evidence="7">SDA103</strain>
    </source>
</reference>
<evidence type="ECO:0000256" key="1">
    <source>
        <dbReference type="ARBA" id="ARBA00022723"/>
    </source>
</evidence>
<dbReference type="PANTHER" id="PTHR45869:SF8">
    <property type="entry name" value="LAMG-LIKE JELLYROLL FOLD DOMAIN-CONTAINING PROTEIN"/>
    <property type="match status" value="1"/>
</dbReference>
<protein>
    <submittedName>
        <fullName evidence="8">Serum amyloid P-component</fullName>
    </submittedName>
</protein>
<proteinExistence type="predicted"/>
<dbReference type="Gene3D" id="2.60.120.200">
    <property type="match status" value="1"/>
</dbReference>
<keyword evidence="5" id="KW-0732">Signal</keyword>
<keyword evidence="1" id="KW-0479">Metal-binding</keyword>
<gene>
    <name evidence="8" type="primary">LOC108276003</name>
</gene>